<feature type="transmembrane region" description="Helical" evidence="11">
    <location>
        <begin position="528"/>
        <end position="547"/>
    </location>
</feature>
<feature type="transmembrane region" description="Helical" evidence="11">
    <location>
        <begin position="609"/>
        <end position="629"/>
    </location>
</feature>
<evidence type="ECO:0000256" key="10">
    <source>
        <dbReference type="SAM" id="MobiDB-lite"/>
    </source>
</evidence>
<dbReference type="GO" id="GO:0005315">
    <property type="term" value="F:phosphate transmembrane transporter activity"/>
    <property type="evidence" value="ECO:0007669"/>
    <property type="project" value="TreeGrafter"/>
</dbReference>
<dbReference type="InterPro" id="IPR002935">
    <property type="entry name" value="SAM_O-MeTrfase"/>
</dbReference>
<evidence type="ECO:0000256" key="2">
    <source>
        <dbReference type="ARBA" id="ARBA00022448"/>
    </source>
</evidence>
<gene>
    <name evidence="14" type="ORF">RCL2_000842900</name>
    <name evidence="13" type="ORF">RclHR1_00980021</name>
</gene>
<name>A0A2Z6S5J7_9GLOM</name>
<feature type="compositionally biased region" description="Basic and acidic residues" evidence="10">
    <location>
        <begin position="166"/>
        <end position="180"/>
    </location>
</feature>
<dbReference type="Pfam" id="PF03600">
    <property type="entry name" value="CitMHS"/>
    <property type="match status" value="1"/>
</dbReference>
<reference evidence="14" key="2">
    <citation type="submission" date="2019-10" db="EMBL/GenBank/DDBJ databases">
        <title>Conservation and host-specific expression of non-tandemly repeated heterogenous ribosome RNA gene in arbuscular mycorrhizal fungi.</title>
        <authorList>
            <person name="Maeda T."/>
            <person name="Kobayashi Y."/>
            <person name="Nakagawa T."/>
            <person name="Ezawa T."/>
            <person name="Yamaguchi K."/>
            <person name="Bino T."/>
            <person name="Nishimoto Y."/>
            <person name="Shigenobu S."/>
            <person name="Kawaguchi M."/>
        </authorList>
    </citation>
    <scope>NUCLEOTIDE SEQUENCE</scope>
    <source>
        <strain evidence="14">HR1</strain>
    </source>
</reference>
<dbReference type="PANTHER" id="PTHR10283:SF92">
    <property type="entry name" value="LOW-AFFINITY PHOSPHATE TRANSPORTER PHO91"/>
    <property type="match status" value="1"/>
</dbReference>
<dbReference type="GO" id="GO:0005886">
    <property type="term" value="C:plasma membrane"/>
    <property type="evidence" value="ECO:0007669"/>
    <property type="project" value="TreeGrafter"/>
</dbReference>
<proteinExistence type="inferred from homology"/>
<keyword evidence="3" id="KW-0489">Methyltransferase</keyword>
<evidence type="ECO:0000256" key="8">
    <source>
        <dbReference type="ARBA" id="ARBA00023136"/>
    </source>
</evidence>
<keyword evidence="7 11" id="KW-1133">Transmembrane helix</keyword>
<dbReference type="OrthoDB" id="10260443at2759"/>
<organism evidence="13 15">
    <name type="scientific">Rhizophagus clarus</name>
    <dbReference type="NCBI Taxonomy" id="94130"/>
    <lineage>
        <taxon>Eukaryota</taxon>
        <taxon>Fungi</taxon>
        <taxon>Fungi incertae sedis</taxon>
        <taxon>Mucoromycota</taxon>
        <taxon>Glomeromycotina</taxon>
        <taxon>Glomeromycetes</taxon>
        <taxon>Glomerales</taxon>
        <taxon>Glomeraceae</taxon>
        <taxon>Rhizophagus</taxon>
    </lineage>
</organism>
<dbReference type="InterPro" id="IPR029063">
    <property type="entry name" value="SAM-dependent_MTases_sf"/>
</dbReference>
<feature type="transmembrane region" description="Helical" evidence="11">
    <location>
        <begin position="567"/>
        <end position="588"/>
    </location>
</feature>
<evidence type="ECO:0000256" key="11">
    <source>
        <dbReference type="SAM" id="Phobius"/>
    </source>
</evidence>
<dbReference type="PROSITE" id="PS51682">
    <property type="entry name" value="SAM_OMT_I"/>
    <property type="match status" value="1"/>
</dbReference>
<evidence type="ECO:0000313" key="15">
    <source>
        <dbReference type="Proteomes" id="UP000247702"/>
    </source>
</evidence>
<keyword evidence="4" id="KW-0808">Transferase</keyword>
<dbReference type="PROSITE" id="PS51382">
    <property type="entry name" value="SPX"/>
    <property type="match status" value="1"/>
</dbReference>
<dbReference type="CDD" id="cd02440">
    <property type="entry name" value="AdoMet_MTases"/>
    <property type="match status" value="1"/>
</dbReference>
<dbReference type="GO" id="GO:0008171">
    <property type="term" value="F:O-methyltransferase activity"/>
    <property type="evidence" value="ECO:0007669"/>
    <property type="project" value="InterPro"/>
</dbReference>
<dbReference type="SUPFAM" id="SSF53335">
    <property type="entry name" value="S-adenosyl-L-methionine-dependent methyltransferases"/>
    <property type="match status" value="1"/>
</dbReference>
<reference evidence="13 15" key="1">
    <citation type="submission" date="2017-11" db="EMBL/GenBank/DDBJ databases">
        <title>The genome of Rhizophagus clarus HR1 reveals common genetic basis of auxotrophy among arbuscular mycorrhizal fungi.</title>
        <authorList>
            <person name="Kobayashi Y."/>
        </authorList>
    </citation>
    <scope>NUCLEOTIDE SEQUENCE [LARGE SCALE GENOMIC DNA]</scope>
    <source>
        <strain evidence="13 15">HR1</strain>
    </source>
</reference>
<dbReference type="CDD" id="cd14478">
    <property type="entry name" value="SPX_PHO87_PHO90_like"/>
    <property type="match status" value="1"/>
</dbReference>
<dbReference type="Gene3D" id="3.40.50.150">
    <property type="entry name" value="Vaccinia Virus protein VP39"/>
    <property type="match status" value="1"/>
</dbReference>
<dbReference type="GO" id="GO:0006817">
    <property type="term" value="P:phosphate ion transport"/>
    <property type="evidence" value="ECO:0007669"/>
    <property type="project" value="TreeGrafter"/>
</dbReference>
<dbReference type="Proteomes" id="UP000247702">
    <property type="component" value="Unassembled WGS sequence"/>
</dbReference>
<dbReference type="Pfam" id="PF03105">
    <property type="entry name" value="SPX"/>
    <property type="match status" value="1"/>
</dbReference>
<dbReference type="PANTHER" id="PTHR10283">
    <property type="entry name" value="SOLUTE CARRIER FAMILY 13 MEMBER"/>
    <property type="match status" value="1"/>
</dbReference>
<feature type="compositionally biased region" description="Low complexity" evidence="10">
    <location>
        <begin position="138"/>
        <end position="158"/>
    </location>
</feature>
<comment type="subcellular location">
    <subcellularLocation>
        <location evidence="1">Membrane</location>
        <topology evidence="1">Multi-pass membrane protein</topology>
    </subcellularLocation>
</comment>
<dbReference type="STRING" id="94130.A0A2Z6S5J7"/>
<feature type="transmembrane region" description="Helical" evidence="11">
    <location>
        <begin position="665"/>
        <end position="684"/>
    </location>
</feature>
<evidence type="ECO:0000256" key="7">
    <source>
        <dbReference type="ARBA" id="ARBA00022989"/>
    </source>
</evidence>
<dbReference type="CDD" id="cd01115">
    <property type="entry name" value="SLC13_permease"/>
    <property type="match status" value="1"/>
</dbReference>
<evidence type="ECO:0000256" key="4">
    <source>
        <dbReference type="ARBA" id="ARBA00022679"/>
    </source>
</evidence>
<keyword evidence="6 11" id="KW-0812">Transmembrane</keyword>
<evidence type="ECO:0000256" key="1">
    <source>
        <dbReference type="ARBA" id="ARBA00004141"/>
    </source>
</evidence>
<feature type="transmembrane region" description="Helical" evidence="11">
    <location>
        <begin position="356"/>
        <end position="376"/>
    </location>
</feature>
<comment type="similarity">
    <text evidence="9">Belongs to the class I-like SAM-binding methyltransferase superfamily. Cation-dependent O-methyltransferase family.</text>
</comment>
<feature type="transmembrane region" description="Helical" evidence="11">
    <location>
        <begin position="388"/>
        <end position="417"/>
    </location>
</feature>
<comment type="caution">
    <text evidence="13">The sequence shown here is derived from an EMBL/GenBank/DDBJ whole genome shotgun (WGS) entry which is preliminary data.</text>
</comment>
<evidence type="ECO:0000256" key="9">
    <source>
        <dbReference type="ARBA" id="ARBA00023453"/>
    </source>
</evidence>
<dbReference type="Pfam" id="PF01596">
    <property type="entry name" value="Methyltransf_3"/>
    <property type="match status" value="1"/>
</dbReference>
<feature type="transmembrane region" description="Helical" evidence="11">
    <location>
        <begin position="437"/>
        <end position="460"/>
    </location>
</feature>
<dbReference type="EMBL" id="BLAL01000053">
    <property type="protein sequence ID" value="GES81174.1"/>
    <property type="molecule type" value="Genomic_DNA"/>
</dbReference>
<feature type="domain" description="SPX" evidence="12">
    <location>
        <begin position="1"/>
        <end position="250"/>
    </location>
</feature>
<accession>A0A2Z6S5J7</accession>
<evidence type="ECO:0000256" key="3">
    <source>
        <dbReference type="ARBA" id="ARBA00022603"/>
    </source>
</evidence>
<keyword evidence="8 11" id="KW-0472">Membrane</keyword>
<dbReference type="Proteomes" id="UP000615446">
    <property type="component" value="Unassembled WGS sequence"/>
</dbReference>
<evidence type="ECO:0000313" key="13">
    <source>
        <dbReference type="EMBL" id="GBC10644.1"/>
    </source>
</evidence>
<keyword evidence="2" id="KW-0813">Transport</keyword>
<dbReference type="InterPro" id="IPR004680">
    <property type="entry name" value="Cit_transptr-like_dom"/>
</dbReference>
<keyword evidence="5" id="KW-0949">S-adenosyl-L-methionine</keyword>
<keyword evidence="15" id="KW-1185">Reference proteome</keyword>
<protein>
    <submittedName>
        <fullName evidence="14">SPX-domain-containing protein</fullName>
    </submittedName>
</protein>
<evidence type="ECO:0000256" key="5">
    <source>
        <dbReference type="ARBA" id="ARBA00022691"/>
    </source>
</evidence>
<feature type="transmembrane region" description="Helical" evidence="11">
    <location>
        <begin position="704"/>
        <end position="737"/>
    </location>
</feature>
<sequence length="1084" mass="121714">MKFSHSIQFNSVPDWAVHYIAYSNLKKLIYQIEREIFSNSNALLNDTEAANSETEESPLLAKTRANNIFIPALDKELSKINTFYLNKEKELFEEVNTLISDVAVFENLEDNISIRSNTLALSRSFQSGDGSYSRRRNSNPPQSRRNRSTSDAAVSFASSDDDDDEPIHSHQTDGARHSTDTDVVENRFSYLWTPSSLEEQRIRLKKRTIELFVWLSEFKSFVSLNYTGFSKILKKYDKITNSNLKLKSQYLNNVVSESYPFRQSTRQKIEEKISKVQEIYANLCTNANMDIAIRELKTHLREFIVWERNTIWRDIIGLERKSHAVGIKDPVTVDHSVGKSSNITTPFGEVNVSNTFWKNLFLIILFIGVFYFLLNVRLFKGVEENNCFALLAFASLLWATEVIPLFVTSLLVPLLVVCLRVLRDGDERLSAHDATKTIFQAMFSPVIMLLLGGFAIAGALSKYHIAKMMATYVLSKAGTKPSFVLLANMFVATFASMWISNVAAPVLCLSIIQPILRNLPPNSPFGRCLILGIALASNVGGMASPISSPQNIIAIENMDPYPTWGQWFFIAIPLCIIVDILLWILLLWNYEQRKSSLMIHPIRSSKDPLTGTQIFVITVTLVTIFLWCIEKKLEYFIGDMGIIAIVPLVLFFGTGILTKEDFNNFLWTVIILAMGGIALGRAVHSSGLLHTIAKNIQNEIGDLHPWHVLVIFSLLVLVVATFISHTVGALIILPIVAKVGERLSDPHPNLLVMGSAFMCSAAMGLPVSGFPNMNAIMMEDEMGVRYLSTTDFIKSGIPGSVLAMLCVITVGYGLMVVVAQFKFSQQQHAPFHNTPQRYSSDQFLSLRSDSYRGASSYCGAFSTVQPTHLQKVQDRTFKEFDESETIMIGSALQGSLLTFLCKAMNAKKVLEIGCFTGYSALCFAEGIKENGPNTKVITCERDQKYANVALQNVKEAGMDELIEIKVGNALDTLREFDKSTVFDLIYIDADKPGYVNYYETILERNLLAEKGLILADNVLFSGYVQRVPNYDPNAPESSENYIPKEVYKRIAKPLYQFNEHVSKDPRTTQLLLPVFDGLTLIRKN</sequence>
<feature type="transmembrane region" description="Helical" evidence="11">
    <location>
        <begin position="635"/>
        <end position="658"/>
    </location>
</feature>
<dbReference type="AlphaFoldDB" id="A0A2Z6S5J7"/>
<evidence type="ECO:0000256" key="6">
    <source>
        <dbReference type="ARBA" id="ARBA00022692"/>
    </source>
</evidence>
<evidence type="ECO:0000313" key="14">
    <source>
        <dbReference type="EMBL" id="GES81174.1"/>
    </source>
</evidence>
<evidence type="ECO:0000259" key="12">
    <source>
        <dbReference type="PROSITE" id="PS51382"/>
    </source>
</evidence>
<feature type="transmembrane region" description="Helical" evidence="11">
    <location>
        <begin position="749"/>
        <end position="770"/>
    </location>
</feature>
<dbReference type="EMBL" id="BEXD01004403">
    <property type="protein sequence ID" value="GBC10644.1"/>
    <property type="molecule type" value="Genomic_DNA"/>
</dbReference>
<feature type="region of interest" description="Disordered" evidence="10">
    <location>
        <begin position="124"/>
        <end position="180"/>
    </location>
</feature>
<dbReference type="InterPro" id="IPR004331">
    <property type="entry name" value="SPX_dom"/>
</dbReference>
<dbReference type="GO" id="GO:0006797">
    <property type="term" value="P:polyphosphate metabolic process"/>
    <property type="evidence" value="ECO:0007669"/>
    <property type="project" value="TreeGrafter"/>
</dbReference>
<dbReference type="GO" id="GO:0032259">
    <property type="term" value="P:methylation"/>
    <property type="evidence" value="ECO:0007669"/>
    <property type="project" value="UniProtKB-KW"/>
</dbReference>
<feature type="transmembrane region" description="Helical" evidence="11">
    <location>
        <begin position="797"/>
        <end position="819"/>
    </location>
</feature>